<dbReference type="PANTHER" id="PTHR43619">
    <property type="entry name" value="S-ADENOSYL-L-METHIONINE-DEPENDENT METHYLTRANSFERASE YKTD-RELATED"/>
    <property type="match status" value="1"/>
</dbReference>
<dbReference type="Proteomes" id="UP000255355">
    <property type="component" value="Unassembled WGS sequence"/>
</dbReference>
<dbReference type="GO" id="GO:0008168">
    <property type="term" value="F:methyltransferase activity"/>
    <property type="evidence" value="ECO:0007669"/>
    <property type="project" value="UniProtKB-KW"/>
</dbReference>
<protein>
    <submittedName>
        <fullName evidence="1">O-methyltransferase involved in polyketide biosynthesis</fullName>
    </submittedName>
</protein>
<dbReference type="InterPro" id="IPR029063">
    <property type="entry name" value="SAM-dependent_MTases_sf"/>
</dbReference>
<comment type="caution">
    <text evidence="1">The sequence shown here is derived from an EMBL/GenBank/DDBJ whole genome shotgun (WGS) entry which is preliminary data.</text>
</comment>
<name>A0A370HGE0_9NOCA</name>
<dbReference type="RefSeq" id="WP_068031970.1">
    <property type="nucleotide sequence ID" value="NZ_QQAZ01000002.1"/>
</dbReference>
<dbReference type="EMBL" id="QQAZ01000002">
    <property type="protein sequence ID" value="RDI54224.1"/>
    <property type="molecule type" value="Genomic_DNA"/>
</dbReference>
<dbReference type="OrthoDB" id="9800233at2"/>
<reference evidence="1 2" key="1">
    <citation type="submission" date="2018-07" db="EMBL/GenBank/DDBJ databases">
        <title>Genomic Encyclopedia of Type Strains, Phase IV (KMG-IV): sequencing the most valuable type-strain genomes for metagenomic binning, comparative biology and taxonomic classification.</title>
        <authorList>
            <person name="Goeker M."/>
        </authorList>
    </citation>
    <scope>NUCLEOTIDE SEQUENCE [LARGE SCALE GENOMIC DNA]</scope>
    <source>
        <strain evidence="1 2">DSM 44952</strain>
    </source>
</reference>
<evidence type="ECO:0000313" key="1">
    <source>
        <dbReference type="EMBL" id="RDI54224.1"/>
    </source>
</evidence>
<proteinExistence type="predicted"/>
<evidence type="ECO:0000313" key="2">
    <source>
        <dbReference type="Proteomes" id="UP000255355"/>
    </source>
</evidence>
<dbReference type="GO" id="GO:0032259">
    <property type="term" value="P:methylation"/>
    <property type="evidence" value="ECO:0007669"/>
    <property type="project" value="UniProtKB-KW"/>
</dbReference>
<organism evidence="1 2">
    <name type="scientific">Nocardia mexicana</name>
    <dbReference type="NCBI Taxonomy" id="279262"/>
    <lineage>
        <taxon>Bacteria</taxon>
        <taxon>Bacillati</taxon>
        <taxon>Actinomycetota</taxon>
        <taxon>Actinomycetes</taxon>
        <taxon>Mycobacteriales</taxon>
        <taxon>Nocardiaceae</taxon>
        <taxon>Nocardia</taxon>
    </lineage>
</organism>
<gene>
    <name evidence="1" type="ORF">DFR68_102348</name>
</gene>
<keyword evidence="1" id="KW-0489">Methyltransferase</keyword>
<dbReference type="STRING" id="1210089.GCA_001613165_07697"/>
<dbReference type="InterPro" id="IPR016874">
    <property type="entry name" value="TcmP-like"/>
</dbReference>
<dbReference type="SUPFAM" id="SSF53335">
    <property type="entry name" value="S-adenosyl-L-methionine-dependent methyltransferases"/>
    <property type="match status" value="1"/>
</dbReference>
<keyword evidence="1" id="KW-0808">Transferase</keyword>
<dbReference type="PIRSF" id="PIRSF028177">
    <property type="entry name" value="Polyketide_synth_Omtfrase_TcmP"/>
    <property type="match status" value="1"/>
</dbReference>
<keyword evidence="2" id="KW-1185">Reference proteome</keyword>
<dbReference type="AlphaFoldDB" id="A0A370HGE0"/>
<dbReference type="Gene3D" id="3.40.50.150">
    <property type="entry name" value="Vaccinia Virus protein VP39"/>
    <property type="match status" value="1"/>
</dbReference>
<dbReference type="PANTHER" id="PTHR43619:SF2">
    <property type="entry name" value="S-ADENOSYL-L-METHIONINE-DEPENDENT METHYLTRANSFERASES SUPERFAMILY PROTEIN"/>
    <property type="match status" value="1"/>
</dbReference>
<accession>A0A370HGE0</accession>
<sequence length="270" mass="30692">MSNREVDLVGVPVTMLWTLHNRASEAARRDGKLHDPDCVRIYESIDFDYARNFGPPDGTHAERSRIFDDALRPWLADHPDGTVVELGAGLETQFQRCDNGRVRWLCVDVPDAVAVRERFLPASERCRHIACSALDPAWLDEVEPGEVFVTAQGLFMYFDAEQVRNLVTAMVSRMPGMRLMFDTIPPWFARKTMSGYAKTEHYTAPPMPWGVRRDDIAPLLRGWTPRISEVHVRNYGPSRGPLAVTMPIFDRVPVLRNIPPSITHVRTARE</sequence>